<dbReference type="InterPro" id="IPR002220">
    <property type="entry name" value="DapA-like"/>
</dbReference>
<proteinExistence type="predicted"/>
<dbReference type="GO" id="GO:0005829">
    <property type="term" value="C:cytosol"/>
    <property type="evidence" value="ECO:0007669"/>
    <property type="project" value="TreeGrafter"/>
</dbReference>
<organism evidence="2">
    <name type="scientific">marine metagenome</name>
    <dbReference type="NCBI Taxonomy" id="408172"/>
    <lineage>
        <taxon>unclassified sequences</taxon>
        <taxon>metagenomes</taxon>
        <taxon>ecological metagenomes</taxon>
    </lineage>
</organism>
<reference evidence="2" key="1">
    <citation type="submission" date="2018-05" db="EMBL/GenBank/DDBJ databases">
        <authorList>
            <person name="Lanie J.A."/>
            <person name="Ng W.-L."/>
            <person name="Kazmierczak K.M."/>
            <person name="Andrzejewski T.M."/>
            <person name="Davidsen T.M."/>
            <person name="Wayne K.J."/>
            <person name="Tettelin H."/>
            <person name="Glass J.I."/>
            <person name="Rusch D."/>
            <person name="Podicherti R."/>
            <person name="Tsui H.-C.T."/>
            <person name="Winkler M.E."/>
        </authorList>
    </citation>
    <scope>NUCLEOTIDE SEQUENCE</scope>
</reference>
<dbReference type="GO" id="GO:0008840">
    <property type="term" value="F:4-hydroxy-tetrahydrodipicolinate synthase activity"/>
    <property type="evidence" value="ECO:0007669"/>
    <property type="project" value="TreeGrafter"/>
</dbReference>
<gene>
    <name evidence="2" type="ORF">METZ01_LOCUS372098</name>
</gene>
<accession>A0A382TAU2</accession>
<dbReference type="Pfam" id="PF00701">
    <property type="entry name" value="DHDPS"/>
    <property type="match status" value="1"/>
</dbReference>
<evidence type="ECO:0000313" key="2">
    <source>
        <dbReference type="EMBL" id="SVD19244.1"/>
    </source>
</evidence>
<dbReference type="PANTHER" id="PTHR12128:SF66">
    <property type="entry name" value="4-HYDROXY-2-OXOGLUTARATE ALDOLASE, MITOCHONDRIAL"/>
    <property type="match status" value="1"/>
</dbReference>
<evidence type="ECO:0000256" key="1">
    <source>
        <dbReference type="ARBA" id="ARBA00023239"/>
    </source>
</evidence>
<sequence>VTVTTSVKKNFPGVHFMLPTPFVNGGDIDYSSFNTLISHAVKSGCSGVVTLGVMGEANRMLESERDKVIEYIVNSVNNRIEVIVGVSSDSTIILKSRIRSAQNLGASAIMACPSRLSKPNENAILNYFNAAQETSNIPIVLQDLPTESGVHLSAELISKLCDSFPLIQMLKLEDPPTPPKISSILKTTNKKILVFGGLGGVFFLEELGRGAAGTMTGFAYPEI</sequence>
<dbReference type="InterPro" id="IPR013785">
    <property type="entry name" value="Aldolase_TIM"/>
</dbReference>
<dbReference type="AlphaFoldDB" id="A0A382TAU2"/>
<name>A0A382TAU2_9ZZZZ</name>
<dbReference type="SUPFAM" id="SSF51569">
    <property type="entry name" value="Aldolase"/>
    <property type="match status" value="1"/>
</dbReference>
<protein>
    <recommendedName>
        <fullName evidence="3">Dihydrodipicolinate synthase</fullName>
    </recommendedName>
</protein>
<dbReference type="Gene3D" id="3.20.20.70">
    <property type="entry name" value="Aldolase class I"/>
    <property type="match status" value="1"/>
</dbReference>
<evidence type="ECO:0008006" key="3">
    <source>
        <dbReference type="Google" id="ProtNLM"/>
    </source>
</evidence>
<dbReference type="PANTHER" id="PTHR12128">
    <property type="entry name" value="DIHYDRODIPICOLINATE SYNTHASE"/>
    <property type="match status" value="1"/>
</dbReference>
<keyword evidence="1" id="KW-0456">Lyase</keyword>
<feature type="non-terminal residue" evidence="2">
    <location>
        <position position="223"/>
    </location>
</feature>
<feature type="non-terminal residue" evidence="2">
    <location>
        <position position="1"/>
    </location>
</feature>
<dbReference type="CDD" id="cd00408">
    <property type="entry name" value="DHDPS-like"/>
    <property type="match status" value="1"/>
</dbReference>
<dbReference type="PRINTS" id="PR00146">
    <property type="entry name" value="DHPICSNTHASE"/>
</dbReference>
<dbReference type="SMART" id="SM01130">
    <property type="entry name" value="DHDPS"/>
    <property type="match status" value="1"/>
</dbReference>
<dbReference type="EMBL" id="UINC01135225">
    <property type="protein sequence ID" value="SVD19244.1"/>
    <property type="molecule type" value="Genomic_DNA"/>
</dbReference>